<accession>A0ABQ9IWM3</accession>
<evidence type="ECO:0000313" key="5">
    <source>
        <dbReference type="Proteomes" id="UP001162164"/>
    </source>
</evidence>
<evidence type="ECO:0000256" key="1">
    <source>
        <dbReference type="SAM" id="MobiDB-lite"/>
    </source>
</evidence>
<comment type="caution">
    <text evidence="4">The sequence shown here is derived from an EMBL/GenBank/DDBJ whole genome shotgun (WGS) entry which is preliminary data.</text>
</comment>
<evidence type="ECO:0000259" key="3">
    <source>
        <dbReference type="Pfam" id="PF22706"/>
    </source>
</evidence>
<dbReference type="Pfam" id="PF16921">
    <property type="entry name" value="Tex_YqgF"/>
    <property type="match status" value="1"/>
</dbReference>
<dbReference type="InterPro" id="IPR050437">
    <property type="entry name" value="Ribos_protein_bS1-like"/>
</dbReference>
<evidence type="ECO:0000313" key="4">
    <source>
        <dbReference type="EMBL" id="KAJ8967306.1"/>
    </source>
</evidence>
<evidence type="ECO:0000259" key="2">
    <source>
        <dbReference type="Pfam" id="PF16921"/>
    </source>
</evidence>
<organism evidence="4 5">
    <name type="scientific">Molorchus minor</name>
    <dbReference type="NCBI Taxonomy" id="1323400"/>
    <lineage>
        <taxon>Eukaryota</taxon>
        <taxon>Metazoa</taxon>
        <taxon>Ecdysozoa</taxon>
        <taxon>Arthropoda</taxon>
        <taxon>Hexapoda</taxon>
        <taxon>Insecta</taxon>
        <taxon>Pterygota</taxon>
        <taxon>Neoptera</taxon>
        <taxon>Endopterygota</taxon>
        <taxon>Coleoptera</taxon>
        <taxon>Polyphaga</taxon>
        <taxon>Cucujiformia</taxon>
        <taxon>Chrysomeloidea</taxon>
        <taxon>Cerambycidae</taxon>
        <taxon>Lamiinae</taxon>
        <taxon>Monochamini</taxon>
        <taxon>Molorchus</taxon>
    </lineage>
</organism>
<feature type="region of interest" description="Disordered" evidence="1">
    <location>
        <begin position="1"/>
        <end position="39"/>
    </location>
</feature>
<protein>
    <submittedName>
        <fullName evidence="4">Uncharacterized protein</fullName>
    </submittedName>
</protein>
<dbReference type="SUPFAM" id="SSF53098">
    <property type="entry name" value="Ribonuclease H-like"/>
    <property type="match status" value="1"/>
</dbReference>
<dbReference type="InterPro" id="IPR055179">
    <property type="entry name" value="Tex-like_central_region"/>
</dbReference>
<dbReference type="InterPro" id="IPR032639">
    <property type="entry name" value="Tex_YqgF"/>
</dbReference>
<feature type="domain" description="Tex-like central region" evidence="3">
    <location>
        <begin position="113"/>
        <end position="295"/>
    </location>
</feature>
<proteinExistence type="predicted"/>
<sequence>MNNNDDPGGSKNMKKRKIKEDPKRTLPRNGKPKKEKNVTVKRVIKKTVKKEVINNENDDEFQNTTKVSDGKKQTNIENISNSRKKNTAERAKELGLEEPAMAILNNTNNVNLADYIVADKKEIAKIEDVEKGVIHIMAYIFATDTDVLSHLRQLRSEVNFILETKKSASKSESKAKPAVKKETKGKPIDESKFENYFDYKIPVKYVKPHQILAINRGENNKILSVKIVVPDFVFNKFHQFCSNKWIKKGNWDVNRKRIIDDAIKDSYNRLVQPLIIREIRSELKSKAEKASCDVFSTNLKQLLLTAPLKGKPILAIDPGYSNGCKLALVSQTGSLLSYNVIYLLKTKGQMEYAELLKTMLDEHKYGFEKHF</sequence>
<dbReference type="InterPro" id="IPR023323">
    <property type="entry name" value="Tex-like_dom_sf"/>
</dbReference>
<dbReference type="PANTHER" id="PTHR10724">
    <property type="entry name" value="30S RIBOSOMAL PROTEIN S1"/>
    <property type="match status" value="1"/>
</dbReference>
<feature type="domain" description="Tex protein YqgF-like" evidence="2">
    <location>
        <begin position="311"/>
        <end position="364"/>
    </location>
</feature>
<dbReference type="Gene3D" id="1.10.3500.10">
    <property type="entry name" value="Tex N-terminal region-like"/>
    <property type="match status" value="1"/>
</dbReference>
<reference evidence="4" key="1">
    <citation type="journal article" date="2023" name="Insect Mol. Biol.">
        <title>Genome sequencing provides insights into the evolution of gene families encoding plant cell wall-degrading enzymes in longhorned beetles.</title>
        <authorList>
            <person name="Shin N.R."/>
            <person name="Okamura Y."/>
            <person name="Kirsch R."/>
            <person name="Pauchet Y."/>
        </authorList>
    </citation>
    <scope>NUCLEOTIDE SEQUENCE</scope>
    <source>
        <strain evidence="4">MMC_N1</strain>
    </source>
</reference>
<dbReference type="PANTHER" id="PTHR10724:SF10">
    <property type="entry name" value="S1 RNA-BINDING DOMAIN-CONTAINING PROTEIN 1"/>
    <property type="match status" value="1"/>
</dbReference>
<dbReference type="InterPro" id="IPR012337">
    <property type="entry name" value="RNaseH-like_sf"/>
</dbReference>
<dbReference type="EMBL" id="JAPWTJ010002212">
    <property type="protein sequence ID" value="KAJ8967306.1"/>
    <property type="molecule type" value="Genomic_DNA"/>
</dbReference>
<name>A0ABQ9IWM3_9CUCU</name>
<dbReference type="SUPFAM" id="SSF158832">
    <property type="entry name" value="Tex N-terminal region-like"/>
    <property type="match status" value="1"/>
</dbReference>
<gene>
    <name evidence="4" type="ORF">NQ317_013775</name>
</gene>
<dbReference type="Proteomes" id="UP001162164">
    <property type="component" value="Unassembled WGS sequence"/>
</dbReference>
<dbReference type="Pfam" id="PF22706">
    <property type="entry name" value="Tex_central_region"/>
    <property type="match status" value="1"/>
</dbReference>
<keyword evidence="5" id="KW-1185">Reference proteome</keyword>